<proteinExistence type="predicted"/>
<feature type="compositionally biased region" description="Acidic residues" evidence="1">
    <location>
        <begin position="333"/>
        <end position="343"/>
    </location>
</feature>
<accession>A0AAV0AVI5</accession>
<evidence type="ECO:0000313" key="3">
    <source>
        <dbReference type="Proteomes" id="UP001153365"/>
    </source>
</evidence>
<protein>
    <submittedName>
        <fullName evidence="2">Expressed protein</fullName>
    </submittedName>
</protein>
<keyword evidence="3" id="KW-1185">Reference proteome</keyword>
<name>A0AAV0AVI5_PHAPC</name>
<gene>
    <name evidence="2" type="ORF">PPACK8108_LOCUS8929</name>
</gene>
<dbReference type="EMBL" id="CALTRL010001884">
    <property type="protein sequence ID" value="CAH7674032.1"/>
    <property type="molecule type" value="Genomic_DNA"/>
</dbReference>
<dbReference type="Proteomes" id="UP001153365">
    <property type="component" value="Unassembled WGS sequence"/>
</dbReference>
<sequence>MQGSDTQKKHCFTRGLIERLKLREVSNEGVDRKRFGSSSLPILIWESPLLAKLYKITFIARIESDGREGLGFRFDDTISESPRDIVWGGNVGTIDSPLCFLDGSQTFVTQSFSKASERCRRGWHVRIGKVSEIIRAFENSEESLVMKLSIRKLDSNTKPIRLDPQPPIIKPPQYSFNDFRYPPHYPLPKAPKLNTPSYQQRIPEPFSSKSLNCNYLSRSNSLLTPPTTPVLGMDDAQSASLAPAEKIEENEMSKADNVPEDESIPEEKPEPEGDLVAEDSPVPEENLVAEDSPVPEEDLVAEDSPVPEEDPVPKGEPIPEEEMSESPLRDDSQDQVDPSDEPEVANVVEASKLEDNEQLENFEDKEVENLCQPEEVSGDMTPEPVTVIEGSLKPQDSDRVVCLAFGGSNGTVGTRVLYVPLEIVKPIEYFRKQLENQDSRPNSLIDHLRASLIWSTRQVPDPLLDRLKTCKSQLEGYRDRLVENHPRGIEKTRKIFEESIPSLMRIGSGVLKLTIRSMFLITDLIFLESKFLVKKLFGSGKKDERDDELESGISEGYTKFKRFFETLNAGYLTWRQFRMEAIEPILQIEEYDDDDDDRSSSNYLDLRSLDTIGTFCRTIELNTDPDCGDEEEDCRVSKRSMSRFSIKFDDTSSPFNVSVEPYRNRILVLISSDGEKQENLRVCEARKVYQLSKS</sequence>
<feature type="compositionally biased region" description="Acidic residues" evidence="1">
    <location>
        <begin position="293"/>
        <end position="310"/>
    </location>
</feature>
<reference evidence="2" key="1">
    <citation type="submission" date="2022-06" db="EMBL/GenBank/DDBJ databases">
        <authorList>
            <consortium name="SYNGENTA / RWTH Aachen University"/>
        </authorList>
    </citation>
    <scope>NUCLEOTIDE SEQUENCE</scope>
</reference>
<evidence type="ECO:0000256" key="1">
    <source>
        <dbReference type="SAM" id="MobiDB-lite"/>
    </source>
</evidence>
<evidence type="ECO:0000313" key="2">
    <source>
        <dbReference type="EMBL" id="CAH7674032.1"/>
    </source>
</evidence>
<comment type="caution">
    <text evidence="2">The sequence shown here is derived from an EMBL/GenBank/DDBJ whole genome shotgun (WGS) entry which is preliminary data.</text>
</comment>
<feature type="region of interest" description="Disordered" evidence="1">
    <location>
        <begin position="247"/>
        <end position="343"/>
    </location>
</feature>
<organism evidence="2 3">
    <name type="scientific">Phakopsora pachyrhizi</name>
    <name type="common">Asian soybean rust disease fungus</name>
    <dbReference type="NCBI Taxonomy" id="170000"/>
    <lineage>
        <taxon>Eukaryota</taxon>
        <taxon>Fungi</taxon>
        <taxon>Dikarya</taxon>
        <taxon>Basidiomycota</taxon>
        <taxon>Pucciniomycotina</taxon>
        <taxon>Pucciniomycetes</taxon>
        <taxon>Pucciniales</taxon>
        <taxon>Phakopsoraceae</taxon>
        <taxon>Phakopsora</taxon>
    </lineage>
</organism>
<dbReference type="AlphaFoldDB" id="A0AAV0AVI5"/>